<sequence>MTEVEQALVAALNEQRLIIEALERRLAKVEAEERFALTEDTPQVVIEFLEALGGSMTVLEKRQDDLEQVVERRGLGTSWSPNRDVLMKIVEEDERRLG</sequence>
<evidence type="ECO:0000313" key="2">
    <source>
        <dbReference type="EMBL" id="UZF85134.1"/>
    </source>
</evidence>
<name>A0A9E7ZUQ4_9HYPH</name>
<keyword evidence="1" id="KW-0175">Coiled coil</keyword>
<organism evidence="2">
    <name type="scientific">Bosea sp. NBC_00436</name>
    <dbReference type="NCBI Taxonomy" id="2969620"/>
    <lineage>
        <taxon>Bacteria</taxon>
        <taxon>Pseudomonadati</taxon>
        <taxon>Pseudomonadota</taxon>
        <taxon>Alphaproteobacteria</taxon>
        <taxon>Hyphomicrobiales</taxon>
        <taxon>Boseaceae</taxon>
        <taxon>Bosea</taxon>
    </lineage>
</organism>
<proteinExistence type="predicted"/>
<evidence type="ECO:0000256" key="1">
    <source>
        <dbReference type="SAM" id="Coils"/>
    </source>
</evidence>
<dbReference type="AlphaFoldDB" id="A0A9E7ZUQ4"/>
<feature type="coiled-coil region" evidence="1">
    <location>
        <begin position="12"/>
        <end position="39"/>
    </location>
</feature>
<accession>A0A9E7ZUQ4</accession>
<protein>
    <submittedName>
        <fullName evidence="2">Uncharacterized protein</fullName>
    </submittedName>
</protein>
<reference evidence="2" key="1">
    <citation type="submission" date="2022-08" db="EMBL/GenBank/DDBJ databases">
        <title>Complete Genome Sequences of 2 Bosea sp. soil isolates.</title>
        <authorList>
            <person name="Alvarez Arevalo M."/>
            <person name="Sterndorff E.B."/>
            <person name="Faurdal D."/>
            <person name="Joergensen T.S."/>
            <person name="Weber T."/>
        </authorList>
    </citation>
    <scope>NUCLEOTIDE SEQUENCE</scope>
    <source>
        <strain evidence="2">NBC_00436</strain>
    </source>
</reference>
<dbReference type="EMBL" id="CP102774">
    <property type="protein sequence ID" value="UZF85134.1"/>
    <property type="molecule type" value="Genomic_DNA"/>
</dbReference>
<gene>
    <name evidence="2" type="ORF">NWE54_14980</name>
</gene>